<evidence type="ECO:0000313" key="2">
    <source>
        <dbReference type="EMBL" id="VEN72590.1"/>
    </source>
</evidence>
<name>A0A484HDT8_9BACT</name>
<dbReference type="AlphaFoldDB" id="A0A484HDT8"/>
<dbReference type="EMBL" id="CAACVI010000001">
    <property type="protein sequence ID" value="VEN72590.1"/>
    <property type="molecule type" value="Genomic_DNA"/>
</dbReference>
<gene>
    <name evidence="2" type="ORF">EPICR_10089</name>
</gene>
<reference evidence="2" key="1">
    <citation type="submission" date="2019-01" db="EMBL/GenBank/DDBJ databases">
        <authorList>
            <consortium name="Genoscope - CEA"/>
            <person name="William W."/>
        </authorList>
    </citation>
    <scope>NUCLEOTIDE SEQUENCE</scope>
    <source>
        <strain evidence="2">CR-1</strain>
    </source>
</reference>
<feature type="region of interest" description="Disordered" evidence="1">
    <location>
        <begin position="40"/>
        <end position="86"/>
    </location>
</feature>
<evidence type="ECO:0000256" key="1">
    <source>
        <dbReference type="SAM" id="MobiDB-lite"/>
    </source>
</evidence>
<accession>A0A484HDT8</accession>
<sequence length="125" mass="13353">METDDSRPMTNEEWERRRLCPDGGCIGVIGPDNRCRECGAVSDEPPPAGIAAGAEKDDAPKEPVEKNRDGETEAGAASDPEKGLEAPEDLDWENRCLCPDGHCIGVIGPDGRCRECGKEEGDATV</sequence>
<proteinExistence type="predicted"/>
<protein>
    <submittedName>
        <fullName evidence="2">Uncharacterized protein</fullName>
    </submittedName>
</protein>
<feature type="compositionally biased region" description="Basic and acidic residues" evidence="1">
    <location>
        <begin position="54"/>
        <end position="71"/>
    </location>
</feature>
<organism evidence="2">
    <name type="scientific">uncultured Desulfobacteraceae bacterium</name>
    <dbReference type="NCBI Taxonomy" id="218296"/>
    <lineage>
        <taxon>Bacteria</taxon>
        <taxon>Pseudomonadati</taxon>
        <taxon>Thermodesulfobacteriota</taxon>
        <taxon>Desulfobacteria</taxon>
        <taxon>Desulfobacterales</taxon>
        <taxon>Desulfobacteraceae</taxon>
        <taxon>environmental samples</taxon>
    </lineage>
</organism>